<protein>
    <submittedName>
        <fullName evidence="4">Thioredoxin-like 1-1</fullName>
    </submittedName>
</protein>
<dbReference type="EMBL" id="JABFOF010000001">
    <property type="protein sequence ID" value="KAG2409930.1"/>
    <property type="molecule type" value="Genomic_DNA"/>
</dbReference>
<dbReference type="PROSITE" id="PS51352">
    <property type="entry name" value="THIOREDOXIN_2"/>
    <property type="match status" value="1"/>
</dbReference>
<dbReference type="GO" id="GO:0009507">
    <property type="term" value="C:chloroplast"/>
    <property type="evidence" value="ECO:0007669"/>
    <property type="project" value="TreeGrafter"/>
</dbReference>
<comment type="similarity">
    <text evidence="1">Belongs to the thioredoxin family.</text>
</comment>
<name>A0A8T0LAW0_PHAAN</name>
<organism evidence="4 5">
    <name type="scientific">Phaseolus angularis</name>
    <name type="common">Azuki bean</name>
    <name type="synonym">Vigna angularis</name>
    <dbReference type="NCBI Taxonomy" id="3914"/>
    <lineage>
        <taxon>Eukaryota</taxon>
        <taxon>Viridiplantae</taxon>
        <taxon>Streptophyta</taxon>
        <taxon>Embryophyta</taxon>
        <taxon>Tracheophyta</taxon>
        <taxon>Spermatophyta</taxon>
        <taxon>Magnoliopsida</taxon>
        <taxon>eudicotyledons</taxon>
        <taxon>Gunneridae</taxon>
        <taxon>Pentapetalae</taxon>
        <taxon>rosids</taxon>
        <taxon>fabids</taxon>
        <taxon>Fabales</taxon>
        <taxon>Fabaceae</taxon>
        <taxon>Papilionoideae</taxon>
        <taxon>50 kb inversion clade</taxon>
        <taxon>NPAAA clade</taxon>
        <taxon>indigoferoid/millettioid clade</taxon>
        <taxon>Phaseoleae</taxon>
        <taxon>Vigna</taxon>
    </lineage>
</organism>
<dbReference type="InterPro" id="IPR013766">
    <property type="entry name" value="Thioredoxin_domain"/>
</dbReference>
<evidence type="ECO:0000259" key="3">
    <source>
        <dbReference type="PROSITE" id="PS51352"/>
    </source>
</evidence>
<dbReference type="Pfam" id="PF00085">
    <property type="entry name" value="Thioredoxin"/>
    <property type="match status" value="1"/>
</dbReference>
<proteinExistence type="inferred from homology"/>
<dbReference type="AlphaFoldDB" id="A0A8T0LAW0"/>
<dbReference type="InterPro" id="IPR036249">
    <property type="entry name" value="Thioredoxin-like_sf"/>
</dbReference>
<sequence length="215" mass="24910">MSRVITRSFYVLIVVAASSDFCFWRELVHRIRIRLIRSLNHLITILLLWFRTFVRNFDSLDSFLASEVPNRVSSRLRASTGAQMTVRIGNVQKCWEKRASTQHERGDFCPRPCRVTVKRGDNLVVVDFFSPGCDGCKALNPKICQLTEMNPDVQILQVNYEEHKSINSAIITINRFDASKFPIRFDGQIHGFNNHQCHCWRRALSDRDGPLTLFH</sequence>
<dbReference type="Proteomes" id="UP000743370">
    <property type="component" value="Unassembled WGS sequence"/>
</dbReference>
<comment type="caution">
    <text evidence="4">The sequence shown here is derived from an EMBL/GenBank/DDBJ whole genome shotgun (WGS) entry which is preliminary data.</text>
</comment>
<feature type="domain" description="Thioredoxin" evidence="3">
    <location>
        <begin position="62"/>
        <end position="215"/>
    </location>
</feature>
<dbReference type="PANTHER" id="PTHR43601:SF9">
    <property type="entry name" value="THIOREDOXIN-LIKE 1-1, CHLOROPLASTIC"/>
    <property type="match status" value="1"/>
</dbReference>
<dbReference type="PANTHER" id="PTHR43601">
    <property type="entry name" value="THIOREDOXIN, MITOCHONDRIAL"/>
    <property type="match status" value="1"/>
</dbReference>
<keyword evidence="2" id="KW-0676">Redox-active center</keyword>
<evidence type="ECO:0000313" key="5">
    <source>
        <dbReference type="Proteomes" id="UP000743370"/>
    </source>
</evidence>
<evidence type="ECO:0000256" key="1">
    <source>
        <dbReference type="ARBA" id="ARBA00008987"/>
    </source>
</evidence>
<reference evidence="4 5" key="1">
    <citation type="submission" date="2020-05" db="EMBL/GenBank/DDBJ databases">
        <title>Vigna angularis (adzuki bean) Var. LongXiaoDou No. 4 denovo assembly.</title>
        <authorList>
            <person name="Xiang H."/>
        </authorList>
    </citation>
    <scope>NUCLEOTIDE SEQUENCE [LARGE SCALE GENOMIC DNA]</scope>
    <source>
        <tissue evidence="4">Leaf</tissue>
    </source>
</reference>
<accession>A0A8T0LAW0</accession>
<evidence type="ECO:0000256" key="2">
    <source>
        <dbReference type="ARBA" id="ARBA00023284"/>
    </source>
</evidence>
<gene>
    <name evidence="4" type="ORF">HKW66_Vig0005950</name>
</gene>
<dbReference type="Gene3D" id="3.40.30.10">
    <property type="entry name" value="Glutaredoxin"/>
    <property type="match status" value="1"/>
</dbReference>
<dbReference type="SUPFAM" id="SSF52833">
    <property type="entry name" value="Thioredoxin-like"/>
    <property type="match status" value="1"/>
</dbReference>
<dbReference type="CDD" id="cd02947">
    <property type="entry name" value="TRX_family"/>
    <property type="match status" value="1"/>
</dbReference>
<evidence type="ECO:0000313" key="4">
    <source>
        <dbReference type="EMBL" id="KAG2409930.1"/>
    </source>
</evidence>
<dbReference type="GO" id="GO:0045454">
    <property type="term" value="P:cell redox homeostasis"/>
    <property type="evidence" value="ECO:0007669"/>
    <property type="project" value="TreeGrafter"/>
</dbReference>